<feature type="compositionally biased region" description="Acidic residues" evidence="1">
    <location>
        <begin position="159"/>
        <end position="173"/>
    </location>
</feature>
<organism evidence="3 4">
    <name type="scientific">Georgenia satyanarayanai</name>
    <dbReference type="NCBI Taxonomy" id="860221"/>
    <lineage>
        <taxon>Bacteria</taxon>
        <taxon>Bacillati</taxon>
        <taxon>Actinomycetota</taxon>
        <taxon>Actinomycetes</taxon>
        <taxon>Micrococcales</taxon>
        <taxon>Bogoriellaceae</taxon>
        <taxon>Georgenia</taxon>
    </lineage>
</organism>
<sequence length="296" mass="31402">MSQQPPTGPTPGPPDDDAPRTPDDGESFARSPYDAPDAPPADTTAAYPAASYGQAPDPGRTIYSDASTTEPEPETEPEGGRPRWVLPTVIAVVVLLVAGGIAAILLLGGDDEDPAPTTSPSPTAEATTTPGDTEEPTDPATTEEPTEEPTSEPSATTEEPTEEPTSELLGDLDETVSVGDLTFELSEEGFTPDDRVNGAVEAYRGTYVSGDETIEMRATLWPDNEAADAFAAEMVDAVDGEQVDTGDTYTNETGTFWAFFLEDERGRYIWTTDRGHVLQITGSADYVSQFYASLPL</sequence>
<proteinExistence type="predicted"/>
<keyword evidence="2" id="KW-1133">Transmembrane helix</keyword>
<dbReference type="OrthoDB" id="5150268at2"/>
<name>A0A2Y9AC72_9MICO</name>
<feature type="compositionally biased region" description="Low complexity" evidence="1">
    <location>
        <begin position="32"/>
        <end position="50"/>
    </location>
</feature>
<reference evidence="3 4" key="1">
    <citation type="submission" date="2016-10" db="EMBL/GenBank/DDBJ databases">
        <authorList>
            <person name="Cai Z."/>
        </authorList>
    </citation>
    <scope>NUCLEOTIDE SEQUENCE [LARGE SCALE GENOMIC DNA]</scope>
    <source>
        <strain evidence="3 4">CGMCC 1.10826</strain>
    </source>
</reference>
<gene>
    <name evidence="3" type="ORF">SAMN05216184_10398</name>
</gene>
<keyword evidence="2" id="KW-0472">Membrane</keyword>
<feature type="compositionally biased region" description="Pro residues" evidence="1">
    <location>
        <begin position="1"/>
        <end position="13"/>
    </location>
</feature>
<dbReference type="EMBL" id="UETB01000003">
    <property type="protein sequence ID" value="SSA39917.1"/>
    <property type="molecule type" value="Genomic_DNA"/>
</dbReference>
<feature type="region of interest" description="Disordered" evidence="1">
    <location>
        <begin position="1"/>
        <end position="82"/>
    </location>
</feature>
<keyword evidence="2" id="KW-0812">Transmembrane</keyword>
<evidence type="ECO:0000256" key="1">
    <source>
        <dbReference type="SAM" id="MobiDB-lite"/>
    </source>
</evidence>
<feature type="transmembrane region" description="Helical" evidence="2">
    <location>
        <begin position="84"/>
        <end position="107"/>
    </location>
</feature>
<evidence type="ECO:0000313" key="4">
    <source>
        <dbReference type="Proteomes" id="UP000250222"/>
    </source>
</evidence>
<dbReference type="RefSeq" id="WP_110851771.1">
    <property type="nucleotide sequence ID" value="NZ_QKLZ01000003.1"/>
</dbReference>
<dbReference type="Proteomes" id="UP000250222">
    <property type="component" value="Unassembled WGS sequence"/>
</dbReference>
<evidence type="ECO:0000313" key="3">
    <source>
        <dbReference type="EMBL" id="SSA39917.1"/>
    </source>
</evidence>
<protein>
    <submittedName>
        <fullName evidence="3">Uncharacterized protein</fullName>
    </submittedName>
</protein>
<feature type="region of interest" description="Disordered" evidence="1">
    <location>
        <begin position="111"/>
        <end position="173"/>
    </location>
</feature>
<feature type="compositionally biased region" description="Low complexity" evidence="1">
    <location>
        <begin position="115"/>
        <end position="131"/>
    </location>
</feature>
<keyword evidence="4" id="KW-1185">Reference proteome</keyword>
<dbReference type="AlphaFoldDB" id="A0A2Y9AC72"/>
<evidence type="ECO:0000256" key="2">
    <source>
        <dbReference type="SAM" id="Phobius"/>
    </source>
</evidence>
<accession>A0A2Y9AC72</accession>